<reference evidence="1 2" key="1">
    <citation type="submission" date="2015-02" db="EMBL/GenBank/DDBJ databases">
        <title>Evolution of amylase-binding proteins of oral streptococcal species.</title>
        <authorList>
            <person name="Haase E.M."/>
        </authorList>
    </citation>
    <scope>NUCLEOTIDE SEQUENCE [LARGE SCALE GENOMIC DNA]</scope>
    <source>
        <strain evidence="1 2">OT25</strain>
    </source>
</reference>
<accession>A0A0F2DEL2</accession>
<evidence type="ECO:0000313" key="1">
    <source>
        <dbReference type="EMBL" id="KJQ68659.1"/>
    </source>
</evidence>
<comment type="caution">
    <text evidence="1">The sequence shown here is derived from an EMBL/GenBank/DDBJ whole genome shotgun (WGS) entry which is preliminary data.</text>
</comment>
<proteinExistence type="predicted"/>
<dbReference type="AlphaFoldDB" id="A0A0F2DEL2"/>
<organism evidence="1 2">
    <name type="scientific">Streptococcus mitis</name>
    <dbReference type="NCBI Taxonomy" id="28037"/>
    <lineage>
        <taxon>Bacteria</taxon>
        <taxon>Bacillati</taxon>
        <taxon>Bacillota</taxon>
        <taxon>Bacilli</taxon>
        <taxon>Lactobacillales</taxon>
        <taxon>Streptococcaceae</taxon>
        <taxon>Streptococcus</taxon>
        <taxon>Streptococcus mitis group</taxon>
    </lineage>
</organism>
<protein>
    <submittedName>
        <fullName evidence="1">Uncharacterized protein</fullName>
    </submittedName>
</protein>
<sequence length="39" mass="4584">MAIVEIINLTKSFKDIEVIHNTSSRIIIMKNNKFIQSYM</sequence>
<dbReference type="EMBL" id="JYGP01000002">
    <property type="protein sequence ID" value="KJQ68659.1"/>
    <property type="molecule type" value="Genomic_DNA"/>
</dbReference>
<dbReference type="PATRIC" id="fig|28037.212.peg.995"/>
<dbReference type="Proteomes" id="UP000033538">
    <property type="component" value="Unassembled WGS sequence"/>
</dbReference>
<evidence type="ECO:0000313" key="2">
    <source>
        <dbReference type="Proteomes" id="UP000033538"/>
    </source>
</evidence>
<name>A0A0F2DEL2_STRMT</name>
<gene>
    <name evidence="1" type="ORF">TZ90_01028</name>
</gene>